<dbReference type="Proteomes" id="UP001055879">
    <property type="component" value="Linkage Group LG05"/>
</dbReference>
<keyword evidence="2" id="KW-1185">Reference proteome</keyword>
<reference evidence="2" key="1">
    <citation type="journal article" date="2022" name="Mol. Ecol. Resour.">
        <title>The genomes of chicory, endive, great burdock and yacon provide insights into Asteraceae palaeo-polyploidization history and plant inulin production.</title>
        <authorList>
            <person name="Fan W."/>
            <person name="Wang S."/>
            <person name="Wang H."/>
            <person name="Wang A."/>
            <person name="Jiang F."/>
            <person name="Liu H."/>
            <person name="Zhao H."/>
            <person name="Xu D."/>
            <person name="Zhang Y."/>
        </authorList>
    </citation>
    <scope>NUCLEOTIDE SEQUENCE [LARGE SCALE GENOMIC DNA]</scope>
    <source>
        <strain evidence="2">cv. Niubang</strain>
    </source>
</reference>
<comment type="caution">
    <text evidence="1">The sequence shown here is derived from an EMBL/GenBank/DDBJ whole genome shotgun (WGS) entry which is preliminary data.</text>
</comment>
<organism evidence="1 2">
    <name type="scientific">Arctium lappa</name>
    <name type="common">Greater burdock</name>
    <name type="synonym">Lappa major</name>
    <dbReference type="NCBI Taxonomy" id="4217"/>
    <lineage>
        <taxon>Eukaryota</taxon>
        <taxon>Viridiplantae</taxon>
        <taxon>Streptophyta</taxon>
        <taxon>Embryophyta</taxon>
        <taxon>Tracheophyta</taxon>
        <taxon>Spermatophyta</taxon>
        <taxon>Magnoliopsida</taxon>
        <taxon>eudicotyledons</taxon>
        <taxon>Gunneridae</taxon>
        <taxon>Pentapetalae</taxon>
        <taxon>asterids</taxon>
        <taxon>campanulids</taxon>
        <taxon>Asterales</taxon>
        <taxon>Asteraceae</taxon>
        <taxon>Carduoideae</taxon>
        <taxon>Cardueae</taxon>
        <taxon>Arctiinae</taxon>
        <taxon>Arctium</taxon>
    </lineage>
</organism>
<evidence type="ECO:0000313" key="1">
    <source>
        <dbReference type="EMBL" id="KAI3728728.1"/>
    </source>
</evidence>
<sequence length="200" mass="21859">MRNHQFPRTGGRIDEKSGGGIGSEGNRKRPPATTINAAVRENDYCRHEAATEDEEAILKVSNSRRKVGGNGDVEKNGFEVESGPRSGSNGEEMGLNPKNGNDKLMEQPDDLDPDLEKIKKVGLASGSRPIILENNLENGENSIRNYEGSEQRTEGNVNQPRSISMAEKGKKKKGQGFDKLKIKKGDVGSLGRGKMSFHRL</sequence>
<proteinExistence type="predicted"/>
<protein>
    <submittedName>
        <fullName evidence="1">Uncharacterized protein</fullName>
    </submittedName>
</protein>
<evidence type="ECO:0000313" key="2">
    <source>
        <dbReference type="Proteomes" id="UP001055879"/>
    </source>
</evidence>
<dbReference type="EMBL" id="CM042051">
    <property type="protein sequence ID" value="KAI3728728.1"/>
    <property type="molecule type" value="Genomic_DNA"/>
</dbReference>
<reference evidence="1 2" key="2">
    <citation type="journal article" date="2022" name="Mol. Ecol. Resour.">
        <title>The genomes of chicory, endive, great burdock and yacon provide insights into Asteraceae paleo-polyploidization history and plant inulin production.</title>
        <authorList>
            <person name="Fan W."/>
            <person name="Wang S."/>
            <person name="Wang H."/>
            <person name="Wang A."/>
            <person name="Jiang F."/>
            <person name="Liu H."/>
            <person name="Zhao H."/>
            <person name="Xu D."/>
            <person name="Zhang Y."/>
        </authorList>
    </citation>
    <scope>NUCLEOTIDE SEQUENCE [LARGE SCALE GENOMIC DNA]</scope>
    <source>
        <strain evidence="2">cv. Niubang</strain>
    </source>
</reference>
<gene>
    <name evidence="1" type="ORF">L6452_17369</name>
</gene>
<accession>A0ACB9C3A2</accession>
<name>A0ACB9C3A2_ARCLA</name>